<gene>
    <name evidence="7" type="ORF">BUALT_Bualt10G0057100</name>
</gene>
<evidence type="ECO:0000256" key="4">
    <source>
        <dbReference type="ARBA" id="ARBA00023242"/>
    </source>
</evidence>
<evidence type="ECO:0000313" key="7">
    <source>
        <dbReference type="EMBL" id="KAG8375029.1"/>
    </source>
</evidence>
<dbReference type="Pfam" id="PF25781">
    <property type="entry name" value="TPR_TEX10"/>
    <property type="match status" value="2"/>
</dbReference>
<dbReference type="Gene3D" id="1.25.10.10">
    <property type="entry name" value="Leucine-rich Repeat Variant"/>
    <property type="match status" value="1"/>
</dbReference>
<keyword evidence="8" id="KW-1185">Reference proteome</keyword>
<dbReference type="FunFam" id="1.25.10.10:FF:000348">
    <property type="entry name" value="uncharacterized protein LOC106763108 isoform X2"/>
    <property type="match status" value="1"/>
</dbReference>
<sequence length="857" mass="97983">MVKNKSQSKKFQKRGVDFKKIKRKIGRKLPPPKNATNTEIKSKAIVLPEQSIAAEKAGLAVSRKGLTLKELLQQTSHHNAKVRKDALLGVKDIFLKHPNELKLHKLAVIEKLRERIGDDDKFVRETLYQLFKSVIFPGCAMDNQGPIVSLMTAYTFHAMTHLAIEVHLMAFKFFDLILQFFPSSFSLYAEKILQKYKDLLCKNHLLHDKSKLKSILTGLIRCLSLLPCNEREEENEFPEREVLHAYEPDVERPIDLAGTKTLKDLLPILVGCFQDSIALMHSASQLDGQSFDCMLFILQSIDFIVGFSVSREADSQIRPSRWKSDMIAYDQFISPIIFKKLWEVFPLNLVYHLSEKDDGRIFMLNTLITKIFLQLSCWSQCPSALLEKFLEFIESSLSTKSGKVFHEKHLLPLIPYIPKLTMQICSERRSRVLQAFTEVFTNCNPESSMKLACISAIKEMLDPESGWIDLDANDPTLLDYAIAWIQSLPSLLILLDDKNPLCSKAAVRLLLRVGQVAPVRASILREFETTQYNFKGFFSMKKEEVICYGPFIKLSPDIQQLALHCVYYYSVMDSLLLQSLVLCCLCDDLEPDMVFCILEVLNCAFRAGHIPIADYASFHVTLLSRFRVYPEKNPVVEYDRKSNRRTVKRVTKEVCSYLSQLGDHDLVFRMLEKIIVDQICSEIPMDNKCAFLRLIVTLDPKVTSISDQSIVNISHAFPQYLIDVIYNVEEDDHDSAIGAKRRLYYLIPSFYVFHGCNQLLNVVLKEMGFWVSEFSSSFGSCSVDKICAIASILLDMYKDAKIRKILSSCNIEVETIFQNVFNILSSEGTNLTLEEKHKIQSAYDRLRASMETTPSTK</sequence>
<dbReference type="PANTHER" id="PTHR16056">
    <property type="entry name" value="REGULATOR OF MICROTUBULE DYNAMICS PROTEIN"/>
    <property type="match status" value="1"/>
</dbReference>
<dbReference type="PANTHER" id="PTHR16056:SF2">
    <property type="entry name" value="TESTIS-EXPRESSED PROTEIN 10"/>
    <property type="match status" value="1"/>
</dbReference>
<dbReference type="InterPro" id="IPR011989">
    <property type="entry name" value="ARM-like"/>
</dbReference>
<accession>A0AAV6WWD0</accession>
<organism evidence="7 8">
    <name type="scientific">Buddleja alternifolia</name>
    <dbReference type="NCBI Taxonomy" id="168488"/>
    <lineage>
        <taxon>Eukaryota</taxon>
        <taxon>Viridiplantae</taxon>
        <taxon>Streptophyta</taxon>
        <taxon>Embryophyta</taxon>
        <taxon>Tracheophyta</taxon>
        <taxon>Spermatophyta</taxon>
        <taxon>Magnoliopsida</taxon>
        <taxon>eudicotyledons</taxon>
        <taxon>Gunneridae</taxon>
        <taxon>Pentapetalae</taxon>
        <taxon>asterids</taxon>
        <taxon>lamiids</taxon>
        <taxon>Lamiales</taxon>
        <taxon>Scrophulariaceae</taxon>
        <taxon>Buddlejeae</taxon>
        <taxon>Buddleja</taxon>
    </lineage>
</organism>
<evidence type="ECO:0008006" key="9">
    <source>
        <dbReference type="Google" id="ProtNLM"/>
    </source>
</evidence>
<evidence type="ECO:0000256" key="3">
    <source>
        <dbReference type="ARBA" id="ARBA00006427"/>
    </source>
</evidence>
<dbReference type="InterPro" id="IPR057949">
    <property type="entry name" value="TPR_TEX10"/>
</dbReference>
<protein>
    <recommendedName>
        <fullName evidence="9">Pre-rRNA-processing protein Ipi1 N-terminal domain-containing protein</fullName>
    </recommendedName>
</protein>
<dbReference type="InterPro" id="IPR024679">
    <property type="entry name" value="Ipi1_N"/>
</dbReference>
<dbReference type="InterPro" id="IPR016024">
    <property type="entry name" value="ARM-type_fold"/>
</dbReference>
<evidence type="ECO:0000313" key="8">
    <source>
        <dbReference type="Proteomes" id="UP000826271"/>
    </source>
</evidence>
<evidence type="ECO:0000259" key="5">
    <source>
        <dbReference type="Pfam" id="PF12333"/>
    </source>
</evidence>
<comment type="caution">
    <text evidence="7">The sequence shown here is derived from an EMBL/GenBank/DDBJ whole genome shotgun (WGS) entry which is preliminary data.</text>
</comment>
<feature type="domain" description="Pre-rRNA-processing protein Ipi1 N-terminal" evidence="5">
    <location>
        <begin position="146"/>
        <end position="209"/>
    </location>
</feature>
<evidence type="ECO:0000259" key="6">
    <source>
        <dbReference type="Pfam" id="PF25781"/>
    </source>
</evidence>
<evidence type="ECO:0000256" key="2">
    <source>
        <dbReference type="ARBA" id="ARBA00004642"/>
    </source>
</evidence>
<comment type="subcellular location">
    <subcellularLocation>
        <location evidence="1">Nucleus</location>
        <location evidence="1">Nucleolus</location>
    </subcellularLocation>
    <subcellularLocation>
        <location evidence="2">Nucleus</location>
        <location evidence="2">Nucleoplasm</location>
    </subcellularLocation>
</comment>
<keyword evidence="4" id="KW-0539">Nucleus</keyword>
<name>A0AAV6WWD0_9LAMI</name>
<dbReference type="Proteomes" id="UP000826271">
    <property type="component" value="Unassembled WGS sequence"/>
</dbReference>
<feature type="domain" description="TEX10-like TPR repeats" evidence="6">
    <location>
        <begin position="647"/>
        <end position="827"/>
    </location>
</feature>
<dbReference type="EMBL" id="WHWC01000010">
    <property type="protein sequence ID" value="KAG8375029.1"/>
    <property type="molecule type" value="Genomic_DNA"/>
</dbReference>
<proteinExistence type="inferred from homology"/>
<comment type="similarity">
    <text evidence="3">Belongs to the IPI1/TEX10 family.</text>
</comment>
<evidence type="ECO:0000256" key="1">
    <source>
        <dbReference type="ARBA" id="ARBA00004604"/>
    </source>
</evidence>
<dbReference type="Pfam" id="PF12333">
    <property type="entry name" value="Ipi1_N"/>
    <property type="match status" value="1"/>
</dbReference>
<reference evidence="7" key="1">
    <citation type="submission" date="2019-10" db="EMBL/GenBank/DDBJ databases">
        <authorList>
            <person name="Zhang R."/>
            <person name="Pan Y."/>
            <person name="Wang J."/>
            <person name="Ma R."/>
            <person name="Yu S."/>
        </authorList>
    </citation>
    <scope>NUCLEOTIDE SEQUENCE</scope>
    <source>
        <strain evidence="7">LA-IB0</strain>
        <tissue evidence="7">Leaf</tissue>
    </source>
</reference>
<dbReference type="SUPFAM" id="SSF48371">
    <property type="entry name" value="ARM repeat"/>
    <property type="match status" value="1"/>
</dbReference>
<feature type="domain" description="TEX10-like TPR repeats" evidence="6">
    <location>
        <begin position="483"/>
        <end position="606"/>
    </location>
</feature>
<dbReference type="AlphaFoldDB" id="A0AAV6WWD0"/>
<dbReference type="GO" id="GO:0005634">
    <property type="term" value="C:nucleus"/>
    <property type="evidence" value="ECO:0007669"/>
    <property type="project" value="UniProtKB-SubCell"/>
</dbReference>